<dbReference type="Proteomes" id="UP001174936">
    <property type="component" value="Unassembled WGS sequence"/>
</dbReference>
<dbReference type="EMBL" id="JAULSV010000005">
    <property type="protein sequence ID" value="KAK0643050.1"/>
    <property type="molecule type" value="Genomic_DNA"/>
</dbReference>
<organism evidence="2 3">
    <name type="scientific">Cercophora newfieldiana</name>
    <dbReference type="NCBI Taxonomy" id="92897"/>
    <lineage>
        <taxon>Eukaryota</taxon>
        <taxon>Fungi</taxon>
        <taxon>Dikarya</taxon>
        <taxon>Ascomycota</taxon>
        <taxon>Pezizomycotina</taxon>
        <taxon>Sordariomycetes</taxon>
        <taxon>Sordariomycetidae</taxon>
        <taxon>Sordariales</taxon>
        <taxon>Lasiosphaeriaceae</taxon>
        <taxon>Cercophora</taxon>
    </lineage>
</organism>
<comment type="caution">
    <text evidence="2">The sequence shown here is derived from an EMBL/GenBank/DDBJ whole genome shotgun (WGS) entry which is preliminary data.</text>
</comment>
<dbReference type="GO" id="GO:0005634">
    <property type="term" value="C:nucleus"/>
    <property type="evidence" value="ECO:0007669"/>
    <property type="project" value="TreeGrafter"/>
</dbReference>
<gene>
    <name evidence="2" type="ORF">B0T16DRAFT_429824</name>
</gene>
<feature type="domain" description="SET" evidence="1">
    <location>
        <begin position="23"/>
        <end position="260"/>
    </location>
</feature>
<name>A0AA39Y1Y2_9PEZI</name>
<protein>
    <recommendedName>
        <fullName evidence="1">SET domain-containing protein</fullName>
    </recommendedName>
</protein>
<evidence type="ECO:0000313" key="3">
    <source>
        <dbReference type="Proteomes" id="UP001174936"/>
    </source>
</evidence>
<dbReference type="InterPro" id="IPR046341">
    <property type="entry name" value="SET_dom_sf"/>
</dbReference>
<dbReference type="AlphaFoldDB" id="A0AA39Y1Y2"/>
<dbReference type="PROSITE" id="PS50280">
    <property type="entry name" value="SET"/>
    <property type="match status" value="1"/>
</dbReference>
<dbReference type="PANTHER" id="PTHR13271:SF76">
    <property type="entry name" value="SET DOMAIN-CONTAINING PROTEIN 8"/>
    <property type="match status" value="1"/>
</dbReference>
<dbReference type="CDD" id="cd10527">
    <property type="entry name" value="SET_LSMT"/>
    <property type="match status" value="1"/>
</dbReference>
<dbReference type="PANTHER" id="PTHR13271">
    <property type="entry name" value="UNCHARACTERIZED PUTATIVE METHYLTRANSFERASE"/>
    <property type="match status" value="1"/>
</dbReference>
<dbReference type="SUPFAM" id="SSF82199">
    <property type="entry name" value="SET domain"/>
    <property type="match status" value="1"/>
</dbReference>
<dbReference type="InterPro" id="IPR001214">
    <property type="entry name" value="SET_dom"/>
</dbReference>
<proteinExistence type="predicted"/>
<dbReference type="InterPro" id="IPR050600">
    <property type="entry name" value="SETD3_SETD6_MTase"/>
</dbReference>
<dbReference type="GO" id="GO:0016279">
    <property type="term" value="F:protein-lysine N-methyltransferase activity"/>
    <property type="evidence" value="ECO:0007669"/>
    <property type="project" value="TreeGrafter"/>
</dbReference>
<evidence type="ECO:0000259" key="1">
    <source>
        <dbReference type="PROSITE" id="PS50280"/>
    </source>
</evidence>
<accession>A0AA39Y1Y2</accession>
<dbReference type="Gene3D" id="3.90.1410.10">
    <property type="entry name" value="set domain protein methyltransferase, domain 1"/>
    <property type="match status" value="1"/>
</dbReference>
<sequence length="477" mass="53077">MSPTELPIADLPIWARLNDVKFGDFEVRDSDGKGYGVVCRKALTTAERPLDESSALTVPHDLVLNVEAVEEYAKEDRNFKQLLDAVGHRSPRADILLFLLIQTALSSRTGHSSAGLSNPWMEYLQFLPRAVLVPSMWTEDERLLLRGTSLETAVNAKMLALVGEFDHVQSISEEIPCWNDLLWQGGAVSVRDWTRLDALYRSRCLELPKSGESMVPCIDMVNHSRDATAHYDENAKSEVTLLLRPGVTVSEGQEVTISYGEAKSAAEMLFSYGFIDQESTTEALVLPLEPFEDDPLAKAKLVGYGEAPKLHVARDGDSVVWKSPFVHLMCVNEEDGLDFRVLQDTDGGRQLRVFWQGEDATDQTKNFESLVQNHPLGAIFRLRSVTVVQERLQTQLDLALSYDTDEDIGDVRPECLEAAKTLRRIEVGILEDGIKALEREKTLLMEDENVVAYLGSAEIAESDLAGEEASSEVDDFS</sequence>
<keyword evidence="3" id="KW-1185">Reference proteome</keyword>
<evidence type="ECO:0000313" key="2">
    <source>
        <dbReference type="EMBL" id="KAK0643050.1"/>
    </source>
</evidence>
<reference evidence="2" key="1">
    <citation type="submission" date="2023-06" db="EMBL/GenBank/DDBJ databases">
        <title>Genome-scale phylogeny and comparative genomics of the fungal order Sordariales.</title>
        <authorList>
            <consortium name="Lawrence Berkeley National Laboratory"/>
            <person name="Hensen N."/>
            <person name="Bonometti L."/>
            <person name="Westerberg I."/>
            <person name="Brannstrom I.O."/>
            <person name="Guillou S."/>
            <person name="Cros-Aarteil S."/>
            <person name="Calhoun S."/>
            <person name="Haridas S."/>
            <person name="Kuo A."/>
            <person name="Mondo S."/>
            <person name="Pangilinan J."/>
            <person name="Riley R."/>
            <person name="Labutti K."/>
            <person name="Andreopoulos B."/>
            <person name="Lipzen A."/>
            <person name="Chen C."/>
            <person name="Yanf M."/>
            <person name="Daum C."/>
            <person name="Ng V."/>
            <person name="Clum A."/>
            <person name="Steindorff A."/>
            <person name="Ohm R."/>
            <person name="Martin F."/>
            <person name="Silar P."/>
            <person name="Natvig D."/>
            <person name="Lalanne C."/>
            <person name="Gautier V."/>
            <person name="Ament-Velasquez S.L."/>
            <person name="Kruys A."/>
            <person name="Hutchinson M.I."/>
            <person name="Powell A.J."/>
            <person name="Barry K."/>
            <person name="Miller A.N."/>
            <person name="Grigoriev I.V."/>
            <person name="Debuchy R."/>
            <person name="Gladieux P."/>
            <person name="Thoren M.H."/>
            <person name="Johannesson H."/>
        </authorList>
    </citation>
    <scope>NUCLEOTIDE SEQUENCE</scope>
    <source>
        <strain evidence="2">SMH2532-1</strain>
    </source>
</reference>